<name>A0A9P3L841_9APHY</name>
<keyword evidence="2" id="KW-1185">Reference proteome</keyword>
<sequence>MPLIKDGLRASCAAARGFVTALRELRPVRSRAPTSAVQASGMPSRDRIFHSLPGIYGSAARMLIRSNLRTKMRATR</sequence>
<dbReference type="Proteomes" id="UP000703269">
    <property type="component" value="Unassembled WGS sequence"/>
</dbReference>
<protein>
    <submittedName>
        <fullName evidence="1">Uncharacterized protein</fullName>
    </submittedName>
</protein>
<evidence type="ECO:0000313" key="1">
    <source>
        <dbReference type="EMBL" id="GJE84297.1"/>
    </source>
</evidence>
<gene>
    <name evidence="1" type="ORF">PsYK624_003730</name>
</gene>
<organism evidence="1 2">
    <name type="scientific">Phanerochaete sordida</name>
    <dbReference type="NCBI Taxonomy" id="48140"/>
    <lineage>
        <taxon>Eukaryota</taxon>
        <taxon>Fungi</taxon>
        <taxon>Dikarya</taxon>
        <taxon>Basidiomycota</taxon>
        <taxon>Agaricomycotina</taxon>
        <taxon>Agaricomycetes</taxon>
        <taxon>Polyporales</taxon>
        <taxon>Phanerochaetaceae</taxon>
        <taxon>Phanerochaete</taxon>
    </lineage>
</organism>
<dbReference type="EMBL" id="BPQB01000001">
    <property type="protein sequence ID" value="GJE84297.1"/>
    <property type="molecule type" value="Genomic_DNA"/>
</dbReference>
<evidence type="ECO:0000313" key="2">
    <source>
        <dbReference type="Proteomes" id="UP000703269"/>
    </source>
</evidence>
<accession>A0A9P3L841</accession>
<proteinExistence type="predicted"/>
<comment type="caution">
    <text evidence="1">The sequence shown here is derived from an EMBL/GenBank/DDBJ whole genome shotgun (WGS) entry which is preliminary data.</text>
</comment>
<dbReference type="AlphaFoldDB" id="A0A9P3L841"/>
<reference evidence="1 2" key="1">
    <citation type="submission" date="2021-08" db="EMBL/GenBank/DDBJ databases">
        <title>Draft Genome Sequence of Phanerochaete sordida strain YK-624.</title>
        <authorList>
            <person name="Mori T."/>
            <person name="Dohra H."/>
            <person name="Suzuki T."/>
            <person name="Kawagishi H."/>
            <person name="Hirai H."/>
        </authorList>
    </citation>
    <scope>NUCLEOTIDE SEQUENCE [LARGE SCALE GENOMIC DNA]</scope>
    <source>
        <strain evidence="1 2">YK-624</strain>
    </source>
</reference>